<comment type="catalytic activity">
    <reaction evidence="9">
        <text>L-threonyl-[protein] + ATP = O-phospho-L-threonyl-[protein] + ADP + H(+)</text>
        <dbReference type="Rhea" id="RHEA:46608"/>
        <dbReference type="Rhea" id="RHEA-COMP:11060"/>
        <dbReference type="Rhea" id="RHEA-COMP:11605"/>
        <dbReference type="ChEBI" id="CHEBI:15378"/>
        <dbReference type="ChEBI" id="CHEBI:30013"/>
        <dbReference type="ChEBI" id="CHEBI:30616"/>
        <dbReference type="ChEBI" id="CHEBI:61977"/>
        <dbReference type="ChEBI" id="CHEBI:456216"/>
        <dbReference type="EC" id="2.7.11.1"/>
    </reaction>
    <physiologicalReaction direction="left-to-right" evidence="9">
        <dbReference type="Rhea" id="RHEA:46609"/>
    </physiologicalReaction>
</comment>
<evidence type="ECO:0000256" key="6">
    <source>
        <dbReference type="ARBA" id="ARBA00022840"/>
    </source>
</evidence>
<dbReference type="PANTHER" id="PTHR11042:SF160">
    <property type="entry name" value="EUKARYOTIC TRANSLATION INITIATION FACTOR 2-ALPHA KINASE 1"/>
    <property type="match status" value="1"/>
</dbReference>
<name>A0A7R9QLY6_9ACAR</name>
<dbReference type="InterPro" id="IPR000719">
    <property type="entry name" value="Prot_kinase_dom"/>
</dbReference>
<keyword evidence="3" id="KW-0808">Transferase</keyword>
<dbReference type="PANTHER" id="PTHR11042">
    <property type="entry name" value="EUKARYOTIC TRANSLATION INITIATION FACTOR 2-ALPHA KINASE EIF2-ALPHA KINASE -RELATED"/>
    <property type="match status" value="1"/>
</dbReference>
<dbReference type="PROSITE" id="PS50011">
    <property type="entry name" value="PROTEIN_KINASE_DOM"/>
    <property type="match status" value="1"/>
</dbReference>
<keyword evidence="13" id="KW-1185">Reference proteome</keyword>
<dbReference type="EMBL" id="OC918328">
    <property type="protein sequence ID" value="CAD7649164.1"/>
    <property type="molecule type" value="Genomic_DNA"/>
</dbReference>
<accession>A0A7R9QLY6</accession>
<dbReference type="GO" id="GO:0017148">
    <property type="term" value="P:negative regulation of translation"/>
    <property type="evidence" value="ECO:0007669"/>
    <property type="project" value="UniProtKB-KW"/>
</dbReference>
<dbReference type="CDD" id="cd00180">
    <property type="entry name" value="PKc"/>
    <property type="match status" value="1"/>
</dbReference>
<dbReference type="SMART" id="SM00220">
    <property type="entry name" value="S_TKc"/>
    <property type="match status" value="1"/>
</dbReference>
<feature type="domain" description="Protein kinase" evidence="11">
    <location>
        <begin position="1"/>
        <end position="193"/>
    </location>
</feature>
<evidence type="ECO:0000313" key="12">
    <source>
        <dbReference type="EMBL" id="CAD7649164.1"/>
    </source>
</evidence>
<dbReference type="EMBL" id="CAJPVJ010003503">
    <property type="protein sequence ID" value="CAG2167635.1"/>
    <property type="molecule type" value="Genomic_DNA"/>
</dbReference>
<keyword evidence="6" id="KW-0067">ATP-binding</keyword>
<evidence type="ECO:0000256" key="3">
    <source>
        <dbReference type="ARBA" id="ARBA00022679"/>
    </source>
</evidence>
<dbReference type="Gene3D" id="1.10.510.10">
    <property type="entry name" value="Transferase(Phosphotransferase) domain 1"/>
    <property type="match status" value="1"/>
</dbReference>
<gene>
    <name evidence="12" type="ORF">ONB1V03_LOCUS7132</name>
</gene>
<dbReference type="SUPFAM" id="SSF56112">
    <property type="entry name" value="Protein kinase-like (PK-like)"/>
    <property type="match status" value="1"/>
</dbReference>
<evidence type="ECO:0000256" key="8">
    <source>
        <dbReference type="ARBA" id="ARBA00037982"/>
    </source>
</evidence>
<evidence type="ECO:0000256" key="2">
    <source>
        <dbReference type="ARBA" id="ARBA00022527"/>
    </source>
</evidence>
<evidence type="ECO:0000313" key="13">
    <source>
        <dbReference type="Proteomes" id="UP000728032"/>
    </source>
</evidence>
<keyword evidence="7" id="KW-0652">Protein synthesis inhibitor</keyword>
<dbReference type="EC" id="2.7.11.1" evidence="1"/>
<dbReference type="GO" id="GO:0004694">
    <property type="term" value="F:eukaryotic translation initiation factor 2alpha kinase activity"/>
    <property type="evidence" value="ECO:0007669"/>
    <property type="project" value="TreeGrafter"/>
</dbReference>
<organism evidence="12">
    <name type="scientific">Oppiella nova</name>
    <dbReference type="NCBI Taxonomy" id="334625"/>
    <lineage>
        <taxon>Eukaryota</taxon>
        <taxon>Metazoa</taxon>
        <taxon>Ecdysozoa</taxon>
        <taxon>Arthropoda</taxon>
        <taxon>Chelicerata</taxon>
        <taxon>Arachnida</taxon>
        <taxon>Acari</taxon>
        <taxon>Acariformes</taxon>
        <taxon>Sarcoptiformes</taxon>
        <taxon>Oribatida</taxon>
        <taxon>Brachypylina</taxon>
        <taxon>Oppioidea</taxon>
        <taxon>Oppiidae</taxon>
        <taxon>Oppiella</taxon>
    </lineage>
</organism>
<dbReference type="Gene3D" id="3.30.200.20">
    <property type="entry name" value="Phosphorylase Kinase, domain 1"/>
    <property type="match status" value="1"/>
</dbReference>
<evidence type="ECO:0000259" key="11">
    <source>
        <dbReference type="PROSITE" id="PS50011"/>
    </source>
</evidence>
<dbReference type="AlphaFoldDB" id="A0A7R9QLY6"/>
<dbReference type="PROSITE" id="PS00108">
    <property type="entry name" value="PROTEIN_KINASE_ST"/>
    <property type="match status" value="1"/>
</dbReference>
<dbReference type="OrthoDB" id="5794026at2759"/>
<keyword evidence="5" id="KW-0418">Kinase</keyword>
<evidence type="ECO:0000256" key="9">
    <source>
        <dbReference type="ARBA" id="ARBA00048659"/>
    </source>
</evidence>
<comment type="catalytic activity">
    <reaction evidence="10">
        <text>L-seryl-[protein] + ATP = O-phospho-L-seryl-[protein] + ADP + H(+)</text>
        <dbReference type="Rhea" id="RHEA:17989"/>
        <dbReference type="Rhea" id="RHEA-COMP:9863"/>
        <dbReference type="Rhea" id="RHEA-COMP:11604"/>
        <dbReference type="ChEBI" id="CHEBI:15378"/>
        <dbReference type="ChEBI" id="CHEBI:29999"/>
        <dbReference type="ChEBI" id="CHEBI:30616"/>
        <dbReference type="ChEBI" id="CHEBI:83421"/>
        <dbReference type="ChEBI" id="CHEBI:456216"/>
        <dbReference type="EC" id="2.7.11.1"/>
    </reaction>
    <physiologicalReaction direction="left-to-right" evidence="10">
        <dbReference type="Rhea" id="RHEA:17990"/>
    </physiologicalReaction>
</comment>
<dbReference type="Proteomes" id="UP000728032">
    <property type="component" value="Unassembled WGS sequence"/>
</dbReference>
<evidence type="ECO:0000256" key="5">
    <source>
        <dbReference type="ARBA" id="ARBA00022777"/>
    </source>
</evidence>
<protein>
    <recommendedName>
        <fullName evidence="1">non-specific serine/threonine protein kinase</fullName>
        <ecNumber evidence="1">2.7.11.1</ecNumber>
    </recommendedName>
</protein>
<dbReference type="InterPro" id="IPR011009">
    <property type="entry name" value="Kinase-like_dom_sf"/>
</dbReference>
<dbReference type="InterPro" id="IPR008271">
    <property type="entry name" value="Ser/Thr_kinase_AS"/>
</dbReference>
<dbReference type="GO" id="GO:0005737">
    <property type="term" value="C:cytoplasm"/>
    <property type="evidence" value="ECO:0007669"/>
    <property type="project" value="TreeGrafter"/>
</dbReference>
<dbReference type="GO" id="GO:0005634">
    <property type="term" value="C:nucleus"/>
    <property type="evidence" value="ECO:0007669"/>
    <property type="project" value="TreeGrafter"/>
</dbReference>
<comment type="similarity">
    <text evidence="8">Belongs to the protein kinase superfamily. Ser/Thr protein kinase family. GCN2 subfamily.</text>
</comment>
<reference evidence="12" key="1">
    <citation type="submission" date="2020-11" db="EMBL/GenBank/DDBJ databases">
        <authorList>
            <person name="Tran Van P."/>
        </authorList>
    </citation>
    <scope>NUCLEOTIDE SEQUENCE</scope>
</reference>
<evidence type="ECO:0000256" key="4">
    <source>
        <dbReference type="ARBA" id="ARBA00022741"/>
    </source>
</evidence>
<evidence type="ECO:0000256" key="7">
    <source>
        <dbReference type="ARBA" id="ARBA00023193"/>
    </source>
</evidence>
<dbReference type="Pfam" id="PF00069">
    <property type="entry name" value="Pkinase"/>
    <property type="match status" value="1"/>
</dbReference>
<dbReference type="InterPro" id="IPR050339">
    <property type="entry name" value="CC_SR_Kinase"/>
</dbReference>
<keyword evidence="2" id="KW-0723">Serine/threonine-protein kinase</keyword>
<proteinExistence type="inferred from homology"/>
<sequence length="193" mass="22440">MELYAVKICDLSGITEENDKQNLLLETKNMIKVRSVFAIKYYNSWIESDSLYIQMELCLDSLKNLLQLKRKLFSTKPPNRMTSFEVYISLEIFRELTECVQYMHEKRIIHRDLKPDNVLIALEEPLYYSKTRLKLCDFGLAKEALSIGAYVMSDDVGDPRYQAPEAMGTDYDHLADVYSLALIGAEIFVHYNK</sequence>
<dbReference type="GO" id="GO:0005524">
    <property type="term" value="F:ATP binding"/>
    <property type="evidence" value="ECO:0007669"/>
    <property type="project" value="UniProtKB-KW"/>
</dbReference>
<evidence type="ECO:0000256" key="1">
    <source>
        <dbReference type="ARBA" id="ARBA00012513"/>
    </source>
</evidence>
<keyword evidence="4" id="KW-0547">Nucleotide-binding</keyword>
<evidence type="ECO:0000256" key="10">
    <source>
        <dbReference type="ARBA" id="ARBA00048977"/>
    </source>
</evidence>